<reference evidence="3" key="1">
    <citation type="journal article" date="2011" name="Nature">
        <title>Genome sequence and analysis of the tuber crop potato.</title>
        <authorList>
            <consortium name="The Potato Genome Sequencing Consortium"/>
        </authorList>
    </citation>
    <scope>NUCLEOTIDE SEQUENCE [LARGE SCALE GENOMIC DNA]</scope>
    <source>
        <strain evidence="3">cv. DM1-3 516 R44</strain>
    </source>
</reference>
<keyword evidence="3" id="KW-1185">Reference proteome</keyword>
<reference evidence="2" key="2">
    <citation type="submission" date="2015-06" db="UniProtKB">
        <authorList>
            <consortium name="EnsemblPlants"/>
        </authorList>
    </citation>
    <scope>IDENTIFICATION</scope>
    <source>
        <strain evidence="2">DM1-3 516 R44</strain>
    </source>
</reference>
<dbReference type="EnsemblPlants" id="PGSC0003DMT400085204">
    <property type="protein sequence ID" value="PGSC0003DMT400085204"/>
    <property type="gene ID" value="PGSC0003DMG400034775"/>
</dbReference>
<dbReference type="Gramene" id="PGSC0003DMT400085204">
    <property type="protein sequence ID" value="PGSC0003DMT400085204"/>
    <property type="gene ID" value="PGSC0003DMG400034775"/>
</dbReference>
<evidence type="ECO:0000256" key="1">
    <source>
        <dbReference type="SAM" id="MobiDB-lite"/>
    </source>
</evidence>
<evidence type="ECO:0000313" key="3">
    <source>
        <dbReference type="Proteomes" id="UP000011115"/>
    </source>
</evidence>
<sequence length="256" mass="28649">MARDPWTYSWEIVRDFYASYAATLRGSISKRSKPTAYDPLTSTMVRGCSVDISRATIIRFLYGPTTDHSWPLNTTEFDYRWDIERGDAFERNTEQRETITLWVDAEKQPDPTRARGKRHRSSHPSETIDDARTRIWERKEEEQARRSSILDEELHQKRALEAAAGASSSVPVRIDVSTTDGAVRVADNTTDGDVLVNAGTTEGDPSVDLVGSGYSYPSLVDRSSALFVTGFASPNPLFFTFSVHWGQLHLILLGAG</sequence>
<dbReference type="HOGENOM" id="CLU_1201615_0_0_1"/>
<dbReference type="AlphaFoldDB" id="M1D8Z3"/>
<feature type="region of interest" description="Disordered" evidence="1">
    <location>
        <begin position="106"/>
        <end position="130"/>
    </location>
</feature>
<name>M1D8Z3_SOLTU</name>
<protein>
    <submittedName>
        <fullName evidence="2">Integrase core domain containing protein</fullName>
    </submittedName>
</protein>
<dbReference type="PaxDb" id="4113-PGSC0003DMT400085204"/>
<proteinExistence type="predicted"/>
<accession>M1D8Z3</accession>
<dbReference type="Proteomes" id="UP000011115">
    <property type="component" value="Unassembled WGS sequence"/>
</dbReference>
<dbReference type="InParanoid" id="M1D8Z3"/>
<evidence type="ECO:0000313" key="2">
    <source>
        <dbReference type="EnsemblPlants" id="PGSC0003DMT400085204"/>
    </source>
</evidence>
<organism evidence="2 3">
    <name type="scientific">Solanum tuberosum</name>
    <name type="common">Potato</name>
    <dbReference type="NCBI Taxonomy" id="4113"/>
    <lineage>
        <taxon>Eukaryota</taxon>
        <taxon>Viridiplantae</taxon>
        <taxon>Streptophyta</taxon>
        <taxon>Embryophyta</taxon>
        <taxon>Tracheophyta</taxon>
        <taxon>Spermatophyta</taxon>
        <taxon>Magnoliopsida</taxon>
        <taxon>eudicotyledons</taxon>
        <taxon>Gunneridae</taxon>
        <taxon>Pentapetalae</taxon>
        <taxon>asterids</taxon>
        <taxon>lamiids</taxon>
        <taxon>Solanales</taxon>
        <taxon>Solanaceae</taxon>
        <taxon>Solanoideae</taxon>
        <taxon>Solaneae</taxon>
        <taxon>Solanum</taxon>
    </lineage>
</organism>